<dbReference type="EMBL" id="JANUXY010000012">
    <property type="protein sequence ID" value="MCS4487176.1"/>
    <property type="molecule type" value="Genomic_DNA"/>
</dbReference>
<evidence type="ECO:0000313" key="1">
    <source>
        <dbReference type="EMBL" id="MCS4487176.1"/>
    </source>
</evidence>
<protein>
    <recommendedName>
        <fullName evidence="3">Phage protein</fullName>
    </recommendedName>
</protein>
<dbReference type="RefSeq" id="WP_259200841.1">
    <property type="nucleotide sequence ID" value="NZ_JANUXY010000012.1"/>
</dbReference>
<gene>
    <name evidence="1" type="ORF">NXS11_09900</name>
</gene>
<evidence type="ECO:0000313" key="2">
    <source>
        <dbReference type="Proteomes" id="UP001205609"/>
    </source>
</evidence>
<reference evidence="1 2" key="1">
    <citation type="journal article" date="2023" name="Int. J. Syst. Evol. Microbiol.">
        <title>Streptococcus sciuri sp. nov., Staphylococcus marylandisciuri sp. nov. and Staphylococcus americanisciuri sp. nov., isolated from faeces of eastern grey squirrel (Sciurus carolinensis).</title>
        <authorList>
            <person name="Volokhov D.V."/>
            <person name="Zagorodnyaya T.A."/>
            <person name="Furtak V.A."/>
            <person name="Nattanmai G."/>
            <person name="Randall L."/>
            <person name="Jose S."/>
            <person name="Gao Y."/>
            <person name="Eisenberg T."/>
            <person name="Delmonte P."/>
            <person name="Blom J."/>
            <person name="Mitchell K.K."/>
        </authorList>
    </citation>
    <scope>NUCLEOTIDE SEQUENCE [LARGE SCALE GENOMIC DNA]</scope>
    <source>
        <strain evidence="1 2">GRT3</strain>
    </source>
</reference>
<evidence type="ECO:0008006" key="3">
    <source>
        <dbReference type="Google" id="ProtNLM"/>
    </source>
</evidence>
<accession>A0ABT2F409</accession>
<organism evidence="1 2">
    <name type="scientific">Staphylococcus americanisciuri</name>
    <dbReference type="NCBI Taxonomy" id="2973940"/>
    <lineage>
        <taxon>Bacteria</taxon>
        <taxon>Bacillati</taxon>
        <taxon>Bacillota</taxon>
        <taxon>Bacilli</taxon>
        <taxon>Bacillales</taxon>
        <taxon>Staphylococcaceae</taxon>
        <taxon>Staphylococcus</taxon>
    </lineage>
</organism>
<dbReference type="Proteomes" id="UP001205609">
    <property type="component" value="Unassembled WGS sequence"/>
</dbReference>
<keyword evidence="2" id="KW-1185">Reference proteome</keyword>
<name>A0ABT2F409_9STAP</name>
<proteinExistence type="predicted"/>
<comment type="caution">
    <text evidence="1">The sequence shown here is derived from an EMBL/GenBank/DDBJ whole genome shotgun (WGS) entry which is preliminary data.</text>
</comment>
<sequence>MKLQFTSSIINELEEKNITEEQLLNRLYIGVYEVGGLEFAVNKNKESIIIDSIDNFDLFGEDIAKSIEVEDFNI</sequence>